<keyword evidence="1" id="KW-0479">Metal-binding</keyword>
<dbReference type="Gene3D" id="6.10.140.2220">
    <property type="match status" value="1"/>
</dbReference>
<dbReference type="Proteomes" id="UP000027222">
    <property type="component" value="Unassembled WGS sequence"/>
</dbReference>
<dbReference type="InterPro" id="IPR027974">
    <property type="entry name" value="DUF4470"/>
</dbReference>
<protein>
    <recommendedName>
        <fullName evidence="5">MYND-type domain-containing protein</fullName>
    </recommendedName>
</protein>
<sequence>MESPTSPRPRVLFSHATMIVDYRYYREVLSRIKRPMFSIANHSEGGSSSQSLESFMSYGLGSGVNGKTISQVPCSNASSRALGTEVCSNIGLMACSQCSLVKYCSGRCQRQHWSKHRLDCEHIYVSQDWEPEWMVENRQPLLSDSKFLPPSSSTDVYKNVGHLPYDALQLQLNEGPADFNRDFKICMTAASDIRNLVETVNSLPNGYSGRLDILLNNSNAIVLNRMFVILCVLLTPGPSIEESAELATHLMYSASLPETAASHIRHCINLIYGEDINDGEMSFQTTLKTRGSGKLYSAQPAASIKRPMEMFSSTYGLAKATNSMKETLQDPFQIDDRQKMLSTLSPVHRLALDRFWQTGVLAPFSLDLRPFKSPNRLMFTPQGEWSGFTSAVNPLHGWDVSAVRRTGRRYGLDPAGDILGCLFFHIKSELREFSLRVKGLNINIHLLQYDSRLLSKGISIGVLPAFSEASFDRIDVGDMGDQMGVAECLADWGPLLNKKNPSSCLLMHSKKWHEDTPSSIARHNPRAVKVLMERCESVPSLKSKLKTFFKNPQAPSLVRLMASLDAFVDHEAAFLQYLEAQEAQGTGASLGLALREAHCVHPKRVGIPLHSAHQKLPNLSKEEFYDYFTIGGSDLTIRFAEFEYVNFA</sequence>
<evidence type="ECO:0000313" key="6">
    <source>
        <dbReference type="EMBL" id="KDR67698.1"/>
    </source>
</evidence>
<evidence type="ECO:0000259" key="5">
    <source>
        <dbReference type="PROSITE" id="PS50865"/>
    </source>
</evidence>
<dbReference type="Pfam" id="PF14737">
    <property type="entry name" value="DUF4470"/>
    <property type="match status" value="1"/>
</dbReference>
<accession>A0A067SLP5</accession>
<keyword evidence="2 4" id="KW-0863">Zinc-finger</keyword>
<reference evidence="7" key="1">
    <citation type="journal article" date="2014" name="Proc. Natl. Acad. Sci. U.S.A.">
        <title>Extensive sampling of basidiomycete genomes demonstrates inadequacy of the white-rot/brown-rot paradigm for wood decay fungi.</title>
        <authorList>
            <person name="Riley R."/>
            <person name="Salamov A.A."/>
            <person name="Brown D.W."/>
            <person name="Nagy L.G."/>
            <person name="Floudas D."/>
            <person name="Held B.W."/>
            <person name="Levasseur A."/>
            <person name="Lombard V."/>
            <person name="Morin E."/>
            <person name="Otillar R."/>
            <person name="Lindquist E.A."/>
            <person name="Sun H."/>
            <person name="LaButti K.M."/>
            <person name="Schmutz J."/>
            <person name="Jabbour D."/>
            <person name="Luo H."/>
            <person name="Baker S.E."/>
            <person name="Pisabarro A.G."/>
            <person name="Walton J.D."/>
            <person name="Blanchette R.A."/>
            <person name="Henrissat B."/>
            <person name="Martin F."/>
            <person name="Cullen D."/>
            <person name="Hibbett D.S."/>
            <person name="Grigoriev I.V."/>
        </authorList>
    </citation>
    <scope>NUCLEOTIDE SEQUENCE [LARGE SCALE GENOMIC DNA]</scope>
    <source>
        <strain evidence="7">CBS 339.88</strain>
    </source>
</reference>
<gene>
    <name evidence="6" type="ORF">GALMADRAFT_1073578</name>
</gene>
<keyword evidence="3" id="KW-0862">Zinc</keyword>
<dbReference type="Pfam" id="PF01753">
    <property type="entry name" value="zf-MYND"/>
    <property type="match status" value="1"/>
</dbReference>
<dbReference type="OrthoDB" id="5282002at2759"/>
<dbReference type="AlphaFoldDB" id="A0A067SLP5"/>
<dbReference type="GO" id="GO:0008270">
    <property type="term" value="F:zinc ion binding"/>
    <property type="evidence" value="ECO:0007669"/>
    <property type="project" value="UniProtKB-KW"/>
</dbReference>
<keyword evidence="7" id="KW-1185">Reference proteome</keyword>
<evidence type="ECO:0000256" key="3">
    <source>
        <dbReference type="ARBA" id="ARBA00022833"/>
    </source>
</evidence>
<evidence type="ECO:0000256" key="4">
    <source>
        <dbReference type="PROSITE-ProRule" id="PRU00134"/>
    </source>
</evidence>
<evidence type="ECO:0000313" key="7">
    <source>
        <dbReference type="Proteomes" id="UP000027222"/>
    </source>
</evidence>
<dbReference type="InterPro" id="IPR002893">
    <property type="entry name" value="Znf_MYND"/>
</dbReference>
<organism evidence="6 7">
    <name type="scientific">Galerina marginata (strain CBS 339.88)</name>
    <dbReference type="NCBI Taxonomy" id="685588"/>
    <lineage>
        <taxon>Eukaryota</taxon>
        <taxon>Fungi</taxon>
        <taxon>Dikarya</taxon>
        <taxon>Basidiomycota</taxon>
        <taxon>Agaricomycotina</taxon>
        <taxon>Agaricomycetes</taxon>
        <taxon>Agaricomycetidae</taxon>
        <taxon>Agaricales</taxon>
        <taxon>Agaricineae</taxon>
        <taxon>Strophariaceae</taxon>
        <taxon>Galerina</taxon>
    </lineage>
</organism>
<dbReference type="EMBL" id="KL142413">
    <property type="protein sequence ID" value="KDR67698.1"/>
    <property type="molecule type" value="Genomic_DNA"/>
</dbReference>
<dbReference type="STRING" id="685588.A0A067SLP5"/>
<feature type="domain" description="MYND-type" evidence="5">
    <location>
        <begin position="74"/>
        <end position="120"/>
    </location>
</feature>
<proteinExistence type="predicted"/>
<evidence type="ECO:0000256" key="1">
    <source>
        <dbReference type="ARBA" id="ARBA00022723"/>
    </source>
</evidence>
<dbReference type="HOGENOM" id="CLU_018400_1_0_1"/>
<dbReference type="PROSITE" id="PS50865">
    <property type="entry name" value="ZF_MYND_2"/>
    <property type="match status" value="1"/>
</dbReference>
<evidence type="ECO:0000256" key="2">
    <source>
        <dbReference type="ARBA" id="ARBA00022771"/>
    </source>
</evidence>
<name>A0A067SLP5_GALM3</name>
<dbReference type="SUPFAM" id="SSF144232">
    <property type="entry name" value="HIT/MYND zinc finger-like"/>
    <property type="match status" value="1"/>
</dbReference>